<name>A0ACC2I5B7_9PLEO</name>
<keyword evidence="2" id="KW-1185">Reference proteome</keyword>
<organism evidence="1 2">
    <name type="scientific">Boeremia exigua</name>
    <dbReference type="NCBI Taxonomy" id="749465"/>
    <lineage>
        <taxon>Eukaryota</taxon>
        <taxon>Fungi</taxon>
        <taxon>Dikarya</taxon>
        <taxon>Ascomycota</taxon>
        <taxon>Pezizomycotina</taxon>
        <taxon>Dothideomycetes</taxon>
        <taxon>Pleosporomycetidae</taxon>
        <taxon>Pleosporales</taxon>
        <taxon>Pleosporineae</taxon>
        <taxon>Didymellaceae</taxon>
        <taxon>Boeremia</taxon>
    </lineage>
</organism>
<protein>
    <submittedName>
        <fullName evidence="1">Uncharacterized protein</fullName>
    </submittedName>
</protein>
<dbReference type="Proteomes" id="UP001153331">
    <property type="component" value="Unassembled WGS sequence"/>
</dbReference>
<evidence type="ECO:0000313" key="1">
    <source>
        <dbReference type="EMBL" id="KAJ8110364.1"/>
    </source>
</evidence>
<comment type="caution">
    <text evidence="1">The sequence shown here is derived from an EMBL/GenBank/DDBJ whole genome shotgun (WGS) entry which is preliminary data.</text>
</comment>
<dbReference type="EMBL" id="JAPHNI010000506">
    <property type="protein sequence ID" value="KAJ8110364.1"/>
    <property type="molecule type" value="Genomic_DNA"/>
</dbReference>
<sequence>MLNALQVIPNKWKPQAPDSECEKSTKRVTVPSNKVSKVERKANVPHTCLMLRSSGKKRARTHTEPVAANRDMDVESGEPKENSEGPPHTAHLGSTAAEPAGQIRDWTGRDVEQQQEQLAYYVTGSEFDPGNLHVGYWLYPSLRLRLFAALLGGAGSGRQHVLQCTVIGGRRLGGDPRDEVLPMKLYVRDARVVVADGSTAPSDTTGYEA</sequence>
<reference evidence="1" key="1">
    <citation type="submission" date="2022-11" db="EMBL/GenBank/DDBJ databases">
        <title>Genome Sequence of Boeremia exigua.</title>
        <authorList>
            <person name="Buettner E."/>
        </authorList>
    </citation>
    <scope>NUCLEOTIDE SEQUENCE</scope>
    <source>
        <strain evidence="1">CU02</strain>
    </source>
</reference>
<gene>
    <name evidence="1" type="ORF">OPT61_g6778</name>
</gene>
<evidence type="ECO:0000313" key="2">
    <source>
        <dbReference type="Proteomes" id="UP001153331"/>
    </source>
</evidence>
<proteinExistence type="predicted"/>
<accession>A0ACC2I5B7</accession>